<dbReference type="EMBL" id="JBHTJW010000002">
    <property type="protein sequence ID" value="MFD0929404.1"/>
    <property type="molecule type" value="Genomic_DNA"/>
</dbReference>
<reference evidence="2" key="1">
    <citation type="journal article" date="2019" name="Int. J. Syst. Evol. Microbiol.">
        <title>The Global Catalogue of Microorganisms (GCM) 10K type strain sequencing project: providing services to taxonomists for standard genome sequencing and annotation.</title>
        <authorList>
            <consortium name="The Broad Institute Genomics Platform"/>
            <consortium name="The Broad Institute Genome Sequencing Center for Infectious Disease"/>
            <person name="Wu L."/>
            <person name="Ma J."/>
        </authorList>
    </citation>
    <scope>NUCLEOTIDE SEQUENCE [LARGE SCALE GENOMIC DNA]</scope>
    <source>
        <strain evidence="2">CCUG 59685</strain>
    </source>
</reference>
<gene>
    <name evidence="1" type="ORF">ACFQ1T_06380</name>
</gene>
<dbReference type="RefSeq" id="WP_379074948.1">
    <property type="nucleotide sequence ID" value="NZ_JBHTJW010000002.1"/>
</dbReference>
<evidence type="ECO:0000313" key="1">
    <source>
        <dbReference type="EMBL" id="MFD0929404.1"/>
    </source>
</evidence>
<protein>
    <submittedName>
        <fullName evidence="1">Uncharacterized protein</fullName>
    </submittedName>
</protein>
<dbReference type="Proteomes" id="UP001597106">
    <property type="component" value="Unassembled WGS sequence"/>
</dbReference>
<comment type="caution">
    <text evidence="1">The sequence shown here is derived from an EMBL/GenBank/DDBJ whole genome shotgun (WGS) entry which is preliminary data.</text>
</comment>
<name>A0ABW3GGP9_9PROT</name>
<keyword evidence="2" id="KW-1185">Reference proteome</keyword>
<evidence type="ECO:0000313" key="2">
    <source>
        <dbReference type="Proteomes" id="UP001597106"/>
    </source>
</evidence>
<accession>A0ABW3GGP9</accession>
<organism evidence="1 2">
    <name type="scientific">Methylophilus glucosoxydans</name>
    <dbReference type="NCBI Taxonomy" id="752553"/>
    <lineage>
        <taxon>Bacteria</taxon>
        <taxon>Pseudomonadati</taxon>
        <taxon>Pseudomonadota</taxon>
        <taxon>Betaproteobacteria</taxon>
        <taxon>Nitrosomonadales</taxon>
        <taxon>Methylophilaceae</taxon>
        <taxon>Methylophilus</taxon>
    </lineage>
</organism>
<proteinExistence type="predicted"/>
<sequence>MLGLSVRIERALSVVSMVVDYCRDIISSRSMSTLFIASSIAQRPILKSQIEVYRLFMLDKV</sequence>